<organism evidence="2 3">
    <name type="scientific">Bradyrhizobium vignae</name>
    <dbReference type="NCBI Taxonomy" id="1549949"/>
    <lineage>
        <taxon>Bacteria</taxon>
        <taxon>Pseudomonadati</taxon>
        <taxon>Pseudomonadota</taxon>
        <taxon>Alphaproteobacteria</taxon>
        <taxon>Hyphomicrobiales</taxon>
        <taxon>Nitrobacteraceae</taxon>
        <taxon>Bradyrhizobium</taxon>
    </lineage>
</organism>
<proteinExistence type="predicted"/>
<protein>
    <recommendedName>
        <fullName evidence="1">Recombinase domain-containing protein</fullName>
    </recommendedName>
</protein>
<dbReference type="AlphaFoldDB" id="A0A2U3PUM5"/>
<sequence length="100" mass="10906">MCPVEGPTVARGLVLLASHSVSETVAKLSAEGFRRRVGAPITLAIVRGMLTNPMVVGLVKWRRAQSGSGDRTIVSANERYRIVTSELWMRARKARGSEEV</sequence>
<evidence type="ECO:0000313" key="3">
    <source>
        <dbReference type="Proteomes" id="UP000246085"/>
    </source>
</evidence>
<dbReference type="Pfam" id="PF07508">
    <property type="entry name" value="Recombinase"/>
    <property type="match status" value="1"/>
</dbReference>
<dbReference type="EMBL" id="LS398110">
    <property type="protein sequence ID" value="SPP92853.1"/>
    <property type="molecule type" value="Genomic_DNA"/>
</dbReference>
<accession>A0A2U3PUM5</accession>
<gene>
    <name evidence="2" type="ORF">BRAD3257_1735</name>
</gene>
<dbReference type="GO" id="GO:0003677">
    <property type="term" value="F:DNA binding"/>
    <property type="evidence" value="ECO:0007669"/>
    <property type="project" value="InterPro"/>
</dbReference>
<dbReference type="RefSeq" id="WP_122401388.1">
    <property type="nucleotide sequence ID" value="NZ_LS398110.1"/>
</dbReference>
<evidence type="ECO:0000313" key="2">
    <source>
        <dbReference type="EMBL" id="SPP92853.1"/>
    </source>
</evidence>
<name>A0A2U3PUM5_9BRAD</name>
<dbReference type="KEGG" id="bvz:BRAD3257_1735"/>
<dbReference type="GO" id="GO:0000150">
    <property type="term" value="F:DNA strand exchange activity"/>
    <property type="evidence" value="ECO:0007669"/>
    <property type="project" value="InterPro"/>
</dbReference>
<dbReference type="Gene3D" id="3.90.1750.20">
    <property type="entry name" value="Putative Large Serine Recombinase, Chain B, Domain 2"/>
    <property type="match status" value="1"/>
</dbReference>
<evidence type="ECO:0000259" key="1">
    <source>
        <dbReference type="Pfam" id="PF07508"/>
    </source>
</evidence>
<dbReference type="InterPro" id="IPR011109">
    <property type="entry name" value="DNA_bind_recombinase_dom"/>
</dbReference>
<dbReference type="InterPro" id="IPR038109">
    <property type="entry name" value="DNA_bind_recomb_sf"/>
</dbReference>
<feature type="domain" description="Recombinase" evidence="1">
    <location>
        <begin position="16"/>
        <end position="95"/>
    </location>
</feature>
<reference evidence="2 3" key="1">
    <citation type="submission" date="2018-03" db="EMBL/GenBank/DDBJ databases">
        <authorList>
            <person name="Gully D."/>
        </authorList>
    </citation>
    <scope>NUCLEOTIDE SEQUENCE [LARGE SCALE GENOMIC DNA]</scope>
    <source>
        <strain evidence="2">ORS3257</strain>
    </source>
</reference>
<dbReference type="Proteomes" id="UP000246085">
    <property type="component" value="Chromosome BRAD3257"/>
</dbReference>